<name>A0A0A9E6Z2_ARUDO</name>
<feature type="region of interest" description="Disordered" evidence="1">
    <location>
        <begin position="22"/>
        <end position="43"/>
    </location>
</feature>
<organism evidence="2">
    <name type="scientific">Arundo donax</name>
    <name type="common">Giant reed</name>
    <name type="synonym">Donax arundinaceus</name>
    <dbReference type="NCBI Taxonomy" id="35708"/>
    <lineage>
        <taxon>Eukaryota</taxon>
        <taxon>Viridiplantae</taxon>
        <taxon>Streptophyta</taxon>
        <taxon>Embryophyta</taxon>
        <taxon>Tracheophyta</taxon>
        <taxon>Spermatophyta</taxon>
        <taxon>Magnoliopsida</taxon>
        <taxon>Liliopsida</taxon>
        <taxon>Poales</taxon>
        <taxon>Poaceae</taxon>
        <taxon>PACMAD clade</taxon>
        <taxon>Arundinoideae</taxon>
        <taxon>Arundineae</taxon>
        <taxon>Arundo</taxon>
    </lineage>
</organism>
<sequence>MDRQPHEISYRCDAGIARMDKLSGVKQHRQEDISSRGVDLPLV</sequence>
<feature type="compositionally biased region" description="Basic and acidic residues" evidence="1">
    <location>
        <begin position="22"/>
        <end position="34"/>
    </location>
</feature>
<dbReference type="EMBL" id="GBRH01202039">
    <property type="protein sequence ID" value="JAD95856.1"/>
    <property type="molecule type" value="Transcribed_RNA"/>
</dbReference>
<reference evidence="2" key="2">
    <citation type="journal article" date="2015" name="Data Brief">
        <title>Shoot transcriptome of the giant reed, Arundo donax.</title>
        <authorList>
            <person name="Barrero R.A."/>
            <person name="Guerrero F.D."/>
            <person name="Moolhuijzen P."/>
            <person name="Goolsby J.A."/>
            <person name="Tidwell J."/>
            <person name="Bellgard S.E."/>
            <person name="Bellgard M.I."/>
        </authorList>
    </citation>
    <scope>NUCLEOTIDE SEQUENCE</scope>
    <source>
        <tissue evidence="2">Shoot tissue taken approximately 20 cm above the soil surface</tissue>
    </source>
</reference>
<evidence type="ECO:0000256" key="1">
    <source>
        <dbReference type="SAM" id="MobiDB-lite"/>
    </source>
</evidence>
<accession>A0A0A9E6Z2</accession>
<dbReference type="AlphaFoldDB" id="A0A0A9E6Z2"/>
<reference evidence="2" key="1">
    <citation type="submission" date="2014-09" db="EMBL/GenBank/DDBJ databases">
        <authorList>
            <person name="Magalhaes I.L.F."/>
            <person name="Oliveira U."/>
            <person name="Santos F.R."/>
            <person name="Vidigal T.H.D.A."/>
            <person name="Brescovit A.D."/>
            <person name="Santos A.J."/>
        </authorList>
    </citation>
    <scope>NUCLEOTIDE SEQUENCE</scope>
    <source>
        <tissue evidence="2">Shoot tissue taken approximately 20 cm above the soil surface</tissue>
    </source>
</reference>
<protein>
    <submittedName>
        <fullName evidence="2">Uncharacterized protein</fullName>
    </submittedName>
</protein>
<evidence type="ECO:0000313" key="2">
    <source>
        <dbReference type="EMBL" id="JAD95856.1"/>
    </source>
</evidence>
<proteinExistence type="predicted"/>